<accession>A0A6J4NCN0</accession>
<sequence length="58" mass="6022">EAPGVHRPLLPGGERRDAGRHHPRGRLVAGGRGRDGGAARGPARRGPVRPAAGPVHRL</sequence>
<dbReference type="AlphaFoldDB" id="A0A6J4NCN0"/>
<feature type="non-terminal residue" evidence="2">
    <location>
        <position position="1"/>
    </location>
</feature>
<name>A0A6J4NCN0_9ACTN</name>
<dbReference type="EMBL" id="CADCUM010000072">
    <property type="protein sequence ID" value="CAA9380655.1"/>
    <property type="molecule type" value="Genomic_DNA"/>
</dbReference>
<feature type="compositionally biased region" description="Low complexity" evidence="1">
    <location>
        <begin position="48"/>
        <end position="58"/>
    </location>
</feature>
<evidence type="ECO:0000256" key="1">
    <source>
        <dbReference type="SAM" id="MobiDB-lite"/>
    </source>
</evidence>
<organism evidence="2">
    <name type="scientific">uncultured Nocardioides sp</name>
    <dbReference type="NCBI Taxonomy" id="198441"/>
    <lineage>
        <taxon>Bacteria</taxon>
        <taxon>Bacillati</taxon>
        <taxon>Actinomycetota</taxon>
        <taxon>Actinomycetes</taxon>
        <taxon>Propionibacteriales</taxon>
        <taxon>Nocardioidaceae</taxon>
        <taxon>Nocardioides</taxon>
        <taxon>environmental samples</taxon>
    </lineage>
</organism>
<evidence type="ECO:0000313" key="2">
    <source>
        <dbReference type="EMBL" id="CAA9380655.1"/>
    </source>
</evidence>
<gene>
    <name evidence="2" type="ORF">AVDCRST_MAG32-1627</name>
</gene>
<proteinExistence type="predicted"/>
<protein>
    <submittedName>
        <fullName evidence="2">Uncharacterized protein</fullName>
    </submittedName>
</protein>
<feature type="non-terminal residue" evidence="2">
    <location>
        <position position="58"/>
    </location>
</feature>
<feature type="region of interest" description="Disordered" evidence="1">
    <location>
        <begin position="1"/>
        <end position="58"/>
    </location>
</feature>
<reference evidence="2" key="1">
    <citation type="submission" date="2020-02" db="EMBL/GenBank/DDBJ databases">
        <authorList>
            <person name="Meier V. D."/>
        </authorList>
    </citation>
    <scope>NUCLEOTIDE SEQUENCE</scope>
    <source>
        <strain evidence="2">AVDCRST_MAG32</strain>
    </source>
</reference>